<name>A0A822DPT3_9BILA</name>
<dbReference type="Proteomes" id="UP000663873">
    <property type="component" value="Unassembled WGS sequence"/>
</dbReference>
<evidence type="ECO:0000259" key="1">
    <source>
        <dbReference type="PROSITE" id="PS50030"/>
    </source>
</evidence>
<dbReference type="AlphaFoldDB" id="A0A822DPT3"/>
<proteinExistence type="predicted"/>
<keyword evidence="6" id="KW-1185">Reference proteome</keyword>
<evidence type="ECO:0000313" key="3">
    <source>
        <dbReference type="EMBL" id="CAF4891255.1"/>
    </source>
</evidence>
<feature type="non-terminal residue" evidence="4">
    <location>
        <position position="1"/>
    </location>
</feature>
<dbReference type="EMBL" id="CAJOBP010073517">
    <property type="protein sequence ID" value="CAF4891255.1"/>
    <property type="molecule type" value="Genomic_DNA"/>
</dbReference>
<evidence type="ECO:0000313" key="2">
    <source>
        <dbReference type="EMBL" id="CAF4890661.1"/>
    </source>
</evidence>
<sequence length="48" mass="5118">LSGPTSEPECDAAVKSLVEMGFEEEKVRAALSSMLWNTSDALESLCKG</sequence>
<dbReference type="Pfam" id="PF00627">
    <property type="entry name" value="UBA"/>
    <property type="match status" value="1"/>
</dbReference>
<organism evidence="4 5">
    <name type="scientific">Rotaria socialis</name>
    <dbReference type="NCBI Taxonomy" id="392032"/>
    <lineage>
        <taxon>Eukaryota</taxon>
        <taxon>Metazoa</taxon>
        <taxon>Spiralia</taxon>
        <taxon>Gnathifera</taxon>
        <taxon>Rotifera</taxon>
        <taxon>Eurotatoria</taxon>
        <taxon>Bdelloidea</taxon>
        <taxon>Philodinida</taxon>
        <taxon>Philodinidae</taxon>
        <taxon>Rotaria</taxon>
    </lineage>
</organism>
<dbReference type="InterPro" id="IPR009060">
    <property type="entry name" value="UBA-like_sf"/>
</dbReference>
<reference evidence="4" key="1">
    <citation type="submission" date="2021-02" db="EMBL/GenBank/DDBJ databases">
        <authorList>
            <person name="Nowell W R."/>
        </authorList>
    </citation>
    <scope>NUCLEOTIDE SEQUENCE</scope>
</reference>
<dbReference type="SMART" id="SM00165">
    <property type="entry name" value="UBA"/>
    <property type="match status" value="1"/>
</dbReference>
<accession>A0A822DPT3</accession>
<gene>
    <name evidence="4" type="ORF">QYT958_LOCUS43655</name>
    <name evidence="2" type="ORF">UJA718_LOCUS45080</name>
    <name evidence="3" type="ORF">UJA718_LOCUS45104</name>
</gene>
<dbReference type="Proteomes" id="UP000663848">
    <property type="component" value="Unassembled WGS sequence"/>
</dbReference>
<dbReference type="EMBL" id="CAJOBP010073337">
    <property type="protein sequence ID" value="CAF4890661.1"/>
    <property type="molecule type" value="Genomic_DNA"/>
</dbReference>
<dbReference type="EMBL" id="CAJOBR010063084">
    <property type="protein sequence ID" value="CAF5076799.1"/>
    <property type="molecule type" value="Genomic_DNA"/>
</dbReference>
<evidence type="ECO:0000313" key="4">
    <source>
        <dbReference type="EMBL" id="CAF5076799.1"/>
    </source>
</evidence>
<dbReference type="SUPFAM" id="SSF46934">
    <property type="entry name" value="UBA-like"/>
    <property type="match status" value="1"/>
</dbReference>
<dbReference type="InterPro" id="IPR015940">
    <property type="entry name" value="UBA"/>
</dbReference>
<comment type="caution">
    <text evidence="4">The sequence shown here is derived from an EMBL/GenBank/DDBJ whole genome shotgun (WGS) entry which is preliminary data.</text>
</comment>
<evidence type="ECO:0000313" key="5">
    <source>
        <dbReference type="Proteomes" id="UP000663848"/>
    </source>
</evidence>
<dbReference type="PROSITE" id="PS50030">
    <property type="entry name" value="UBA"/>
    <property type="match status" value="1"/>
</dbReference>
<protein>
    <recommendedName>
        <fullName evidence="1">UBA domain-containing protein</fullName>
    </recommendedName>
</protein>
<dbReference type="Gene3D" id="1.10.8.10">
    <property type="entry name" value="DNA helicase RuvA subunit, C-terminal domain"/>
    <property type="match status" value="1"/>
</dbReference>
<feature type="domain" description="UBA" evidence="1">
    <location>
        <begin position="5"/>
        <end position="48"/>
    </location>
</feature>
<evidence type="ECO:0000313" key="6">
    <source>
        <dbReference type="Proteomes" id="UP000663873"/>
    </source>
</evidence>